<reference evidence="3" key="1">
    <citation type="submission" date="2019-08" db="EMBL/GenBank/DDBJ databases">
        <title>The improved chromosome-level genome for the pearl oyster Pinctada fucata martensii using PacBio sequencing and Hi-C.</title>
        <authorList>
            <person name="Zheng Z."/>
        </authorList>
    </citation>
    <scope>NUCLEOTIDE SEQUENCE</scope>
    <source>
        <strain evidence="3">ZZ-2019</strain>
        <tissue evidence="3">Adductor muscle</tissue>
    </source>
</reference>
<comment type="caution">
    <text evidence="3">The sequence shown here is derived from an EMBL/GenBank/DDBJ whole genome shotgun (WGS) entry which is preliminary data.</text>
</comment>
<feature type="compositionally biased region" description="Polar residues" evidence="2">
    <location>
        <begin position="135"/>
        <end position="149"/>
    </location>
</feature>
<feature type="region of interest" description="Disordered" evidence="2">
    <location>
        <begin position="53"/>
        <end position="193"/>
    </location>
</feature>
<feature type="compositionally biased region" description="Basic residues" evidence="2">
    <location>
        <begin position="64"/>
        <end position="76"/>
    </location>
</feature>
<protein>
    <recommendedName>
        <fullName evidence="5">B-cell CLL/lymphoma 7 protein family member A</fullName>
    </recommendedName>
</protein>
<dbReference type="EMBL" id="VSWD01000013">
    <property type="protein sequence ID" value="KAK3084738.1"/>
    <property type="molecule type" value="Genomic_DNA"/>
</dbReference>
<gene>
    <name evidence="3" type="ORF">FSP39_018179</name>
</gene>
<name>A0AA88XHT1_PINIB</name>
<dbReference type="AlphaFoldDB" id="A0AA88XHT1"/>
<accession>A0AA88XHT1</accession>
<organism evidence="3 4">
    <name type="scientific">Pinctada imbricata</name>
    <name type="common">Atlantic pearl-oyster</name>
    <name type="synonym">Pinctada martensii</name>
    <dbReference type="NCBI Taxonomy" id="66713"/>
    <lineage>
        <taxon>Eukaryota</taxon>
        <taxon>Metazoa</taxon>
        <taxon>Spiralia</taxon>
        <taxon>Lophotrochozoa</taxon>
        <taxon>Mollusca</taxon>
        <taxon>Bivalvia</taxon>
        <taxon>Autobranchia</taxon>
        <taxon>Pteriomorphia</taxon>
        <taxon>Pterioida</taxon>
        <taxon>Pterioidea</taxon>
        <taxon>Pteriidae</taxon>
        <taxon>Pinctada</taxon>
    </lineage>
</organism>
<dbReference type="PANTHER" id="PTHR12767:SF9">
    <property type="entry name" value="BCL7-LIKE"/>
    <property type="match status" value="1"/>
</dbReference>
<dbReference type="Pfam" id="PF04714">
    <property type="entry name" value="BCL_N"/>
    <property type="match status" value="1"/>
</dbReference>
<proteinExistence type="inferred from homology"/>
<feature type="compositionally biased region" description="Polar residues" evidence="2">
    <location>
        <begin position="95"/>
        <end position="118"/>
    </location>
</feature>
<evidence type="ECO:0008006" key="5">
    <source>
        <dbReference type="Google" id="ProtNLM"/>
    </source>
</evidence>
<dbReference type="Proteomes" id="UP001186944">
    <property type="component" value="Unassembled WGS sequence"/>
</dbReference>
<feature type="compositionally biased region" description="Basic and acidic residues" evidence="2">
    <location>
        <begin position="174"/>
        <end position="193"/>
    </location>
</feature>
<evidence type="ECO:0000313" key="4">
    <source>
        <dbReference type="Proteomes" id="UP001186944"/>
    </source>
</evidence>
<evidence type="ECO:0000256" key="1">
    <source>
        <dbReference type="ARBA" id="ARBA00010326"/>
    </source>
</evidence>
<evidence type="ECO:0000256" key="2">
    <source>
        <dbReference type="SAM" id="MobiDB-lite"/>
    </source>
</evidence>
<comment type="similarity">
    <text evidence="1">Belongs to the BCL7 family.</text>
</comment>
<evidence type="ECO:0000313" key="3">
    <source>
        <dbReference type="EMBL" id="KAK3084738.1"/>
    </source>
</evidence>
<feature type="compositionally biased region" description="Low complexity" evidence="2">
    <location>
        <begin position="119"/>
        <end position="134"/>
    </location>
</feature>
<sequence>MLSRSVRAETRSRAKEDIKRVINAIDKVRKWEKRWVTIGDTTMRIYKWVPVTESQPSQQTPVIHKVKKGRSFRSRRNQAENKENVTTPDMKHSRSAASVYTDENTQQSVGESNCSDGPSNLNEDSNMSMNDNSNTGFSQDVDSSNQTDISMAMKLIKSGSKEENEDTNDSEPPTLERESDEPPIKKQKADNPS</sequence>
<keyword evidence="4" id="KW-1185">Reference proteome</keyword>
<dbReference type="InterPro" id="IPR006804">
    <property type="entry name" value="BCL7"/>
</dbReference>
<dbReference type="PANTHER" id="PTHR12767">
    <property type="entry name" value="BCL7 RELATED"/>
    <property type="match status" value="1"/>
</dbReference>